<keyword evidence="1" id="KW-1133">Transmembrane helix</keyword>
<keyword evidence="3" id="KW-1185">Reference proteome</keyword>
<dbReference type="EMBL" id="CP108021">
    <property type="protein sequence ID" value="WUM19268.1"/>
    <property type="molecule type" value="Genomic_DNA"/>
</dbReference>
<evidence type="ECO:0008006" key="4">
    <source>
        <dbReference type="Google" id="ProtNLM"/>
    </source>
</evidence>
<accession>A0AAU4JZN2</accession>
<name>A0AAU4JZN2_9NOCA</name>
<dbReference type="KEGG" id="whr:OG579_16375"/>
<evidence type="ECO:0000313" key="2">
    <source>
        <dbReference type="EMBL" id="WUM19268.1"/>
    </source>
</evidence>
<gene>
    <name evidence="2" type="ORF">OG579_16375</name>
</gene>
<proteinExistence type="predicted"/>
<reference evidence="2 3" key="1">
    <citation type="submission" date="2022-10" db="EMBL/GenBank/DDBJ databases">
        <title>The complete genomes of actinobacterial strains from the NBC collection.</title>
        <authorList>
            <person name="Joergensen T.S."/>
            <person name="Alvarez Arevalo M."/>
            <person name="Sterndorff E.B."/>
            <person name="Faurdal D."/>
            <person name="Vuksanovic O."/>
            <person name="Mourched A.-S."/>
            <person name="Charusanti P."/>
            <person name="Shaw S."/>
            <person name="Blin K."/>
            <person name="Weber T."/>
        </authorList>
    </citation>
    <scope>NUCLEOTIDE SEQUENCE [LARGE SCALE GENOMIC DNA]</scope>
    <source>
        <strain evidence="2 3">NBC_00319</strain>
    </source>
</reference>
<sequence length="157" mass="15991">MTGPDHQWRRWGRRGGTATRWVATVMMLVAAVLLAGCGSGSSSQAESSTAGALQLPADFPRADVPLIEGALLSAGGSAGEGWNLTVQGSSTITAALDAGVKKLTDAGYREVQRSTDGGNQVVVLTSTRSSTTYTVEVGSVAGAAGGPNSVFYQVSRS</sequence>
<protein>
    <recommendedName>
        <fullName evidence="4">Secreted protein</fullName>
    </recommendedName>
</protein>
<keyword evidence="1" id="KW-0812">Transmembrane</keyword>
<feature type="transmembrane region" description="Helical" evidence="1">
    <location>
        <begin position="21"/>
        <end position="41"/>
    </location>
</feature>
<dbReference type="Proteomes" id="UP001432128">
    <property type="component" value="Chromosome"/>
</dbReference>
<dbReference type="RefSeq" id="WP_328856795.1">
    <property type="nucleotide sequence ID" value="NZ_CP108021.1"/>
</dbReference>
<evidence type="ECO:0000313" key="3">
    <source>
        <dbReference type="Proteomes" id="UP001432128"/>
    </source>
</evidence>
<evidence type="ECO:0000256" key="1">
    <source>
        <dbReference type="SAM" id="Phobius"/>
    </source>
</evidence>
<keyword evidence="1" id="KW-0472">Membrane</keyword>
<organism evidence="2 3">
    <name type="scientific">Williamsia herbipolensis</name>
    <dbReference type="NCBI Taxonomy" id="1603258"/>
    <lineage>
        <taxon>Bacteria</taxon>
        <taxon>Bacillati</taxon>
        <taxon>Actinomycetota</taxon>
        <taxon>Actinomycetes</taxon>
        <taxon>Mycobacteriales</taxon>
        <taxon>Nocardiaceae</taxon>
        <taxon>Williamsia</taxon>
    </lineage>
</organism>
<dbReference type="AlphaFoldDB" id="A0AAU4JZN2"/>